<dbReference type="PIRSF" id="PIRSF006806">
    <property type="entry name" value="FTHF_cligase"/>
    <property type="match status" value="1"/>
</dbReference>
<reference evidence="10" key="2">
    <citation type="submission" date="2019-09" db="UniProtKB">
        <authorList>
            <consortium name="WormBaseParasite"/>
        </authorList>
    </citation>
    <scope>IDENTIFICATION</scope>
</reference>
<evidence type="ECO:0000256" key="7">
    <source>
        <dbReference type="RuleBase" id="RU361279"/>
    </source>
</evidence>
<feature type="binding site" evidence="6">
    <location>
        <position position="32"/>
    </location>
    <ligand>
        <name>substrate</name>
    </ligand>
</feature>
<comment type="cofactor">
    <cofactor evidence="7">
        <name>Mg(2+)</name>
        <dbReference type="ChEBI" id="CHEBI:18420"/>
    </cofactor>
</comment>
<evidence type="ECO:0000313" key="9">
    <source>
        <dbReference type="Proteomes" id="UP000050761"/>
    </source>
</evidence>
<keyword evidence="7" id="KW-0460">Magnesium</keyword>
<dbReference type="SUPFAM" id="SSF100950">
    <property type="entry name" value="NagB/RpiA/CoA transferase-like"/>
    <property type="match status" value="1"/>
</dbReference>
<comment type="similarity">
    <text evidence="1 7">Belongs to the 5-formyltetrahydrofolate cyclo-ligase family.</text>
</comment>
<dbReference type="GO" id="GO:0009396">
    <property type="term" value="P:folic acid-containing compound biosynthetic process"/>
    <property type="evidence" value="ECO:0007669"/>
    <property type="project" value="TreeGrafter"/>
</dbReference>
<evidence type="ECO:0000256" key="4">
    <source>
        <dbReference type="ARBA" id="ARBA00036539"/>
    </source>
</evidence>
<accession>A0A183GE51</accession>
<dbReference type="AlphaFoldDB" id="A0A183GE51"/>
<dbReference type="Gene3D" id="3.40.50.10420">
    <property type="entry name" value="NagB/RpiA/CoA transferase-like"/>
    <property type="match status" value="1"/>
</dbReference>
<keyword evidence="2 6" id="KW-0547">Nucleotide-binding</keyword>
<accession>A0A3P8FA43</accession>
<proteinExistence type="inferred from homology"/>
<dbReference type="InterPro" id="IPR002698">
    <property type="entry name" value="FTHF_cligase"/>
</dbReference>
<evidence type="ECO:0000256" key="3">
    <source>
        <dbReference type="ARBA" id="ARBA00022840"/>
    </source>
</evidence>
<dbReference type="GO" id="GO:0030272">
    <property type="term" value="F:5-formyltetrahydrofolate cyclo-ligase activity"/>
    <property type="evidence" value="ECO:0007669"/>
    <property type="project" value="UniProtKB-EC"/>
</dbReference>
<dbReference type="NCBIfam" id="TIGR02727">
    <property type="entry name" value="MTHFS_bact"/>
    <property type="match status" value="1"/>
</dbReference>
<feature type="binding site" evidence="6">
    <location>
        <begin position="118"/>
        <end position="126"/>
    </location>
    <ligand>
        <name>ATP</name>
        <dbReference type="ChEBI" id="CHEBI:30616"/>
    </ligand>
</feature>
<dbReference type="InterPro" id="IPR037171">
    <property type="entry name" value="NagB/RpiA_transferase-like"/>
</dbReference>
<keyword evidence="7" id="KW-0479">Metal-binding</keyword>
<dbReference type="EC" id="6.3.3.2" evidence="5 7"/>
<dbReference type="GO" id="GO:0046872">
    <property type="term" value="F:metal ion binding"/>
    <property type="evidence" value="ECO:0007669"/>
    <property type="project" value="UniProtKB-KW"/>
</dbReference>
<organism evidence="9 10">
    <name type="scientific">Heligmosomoides polygyrus</name>
    <name type="common">Parasitic roundworm</name>
    <dbReference type="NCBI Taxonomy" id="6339"/>
    <lineage>
        <taxon>Eukaryota</taxon>
        <taxon>Metazoa</taxon>
        <taxon>Ecdysozoa</taxon>
        <taxon>Nematoda</taxon>
        <taxon>Chromadorea</taxon>
        <taxon>Rhabditida</taxon>
        <taxon>Rhabditina</taxon>
        <taxon>Rhabditomorpha</taxon>
        <taxon>Strongyloidea</taxon>
        <taxon>Heligmosomidae</taxon>
        <taxon>Heligmosomoides</taxon>
    </lineage>
</organism>
<dbReference type="InterPro" id="IPR024185">
    <property type="entry name" value="FTHF_cligase-like_sf"/>
</dbReference>
<dbReference type="Proteomes" id="UP000050761">
    <property type="component" value="Unassembled WGS sequence"/>
</dbReference>
<evidence type="ECO:0000256" key="2">
    <source>
        <dbReference type="ARBA" id="ARBA00022741"/>
    </source>
</evidence>
<dbReference type="GO" id="GO:0005739">
    <property type="term" value="C:mitochondrion"/>
    <property type="evidence" value="ECO:0007669"/>
    <property type="project" value="TreeGrafter"/>
</dbReference>
<dbReference type="OrthoDB" id="2015992at2759"/>
<dbReference type="PANTHER" id="PTHR23407:SF1">
    <property type="entry name" value="5-FORMYLTETRAHYDROFOLATE CYCLO-LIGASE"/>
    <property type="match status" value="1"/>
</dbReference>
<dbReference type="WBParaSite" id="HPBE_0002058301-mRNA-1">
    <property type="protein sequence ID" value="HPBE_0002058301-mRNA-1"/>
    <property type="gene ID" value="HPBE_0002058301"/>
</dbReference>
<evidence type="ECO:0000256" key="1">
    <source>
        <dbReference type="ARBA" id="ARBA00010638"/>
    </source>
</evidence>
<keyword evidence="3 6" id="KW-0067">ATP-binding</keyword>
<evidence type="ECO:0000256" key="6">
    <source>
        <dbReference type="PIRSR" id="PIRSR006806-1"/>
    </source>
</evidence>
<dbReference type="EMBL" id="UZAH01032278">
    <property type="protein sequence ID" value="VDP20809.1"/>
    <property type="molecule type" value="Genomic_DNA"/>
</dbReference>
<evidence type="ECO:0000313" key="8">
    <source>
        <dbReference type="EMBL" id="VDP20809.1"/>
    </source>
</evidence>
<evidence type="ECO:0000256" key="5">
    <source>
        <dbReference type="ARBA" id="ARBA00038966"/>
    </source>
</evidence>
<dbReference type="GO" id="GO:0005524">
    <property type="term" value="F:ATP binding"/>
    <property type="evidence" value="ECO:0007669"/>
    <property type="project" value="UniProtKB-KW"/>
</dbReference>
<dbReference type="GO" id="GO:0035999">
    <property type="term" value="P:tetrahydrofolate interconversion"/>
    <property type="evidence" value="ECO:0007669"/>
    <property type="project" value="TreeGrafter"/>
</dbReference>
<comment type="catalytic activity">
    <reaction evidence="4 7">
        <text>(6S)-5-formyl-5,6,7,8-tetrahydrofolate + ATP = (6R)-5,10-methenyltetrahydrofolate + ADP + phosphate</text>
        <dbReference type="Rhea" id="RHEA:10488"/>
        <dbReference type="ChEBI" id="CHEBI:30616"/>
        <dbReference type="ChEBI" id="CHEBI:43474"/>
        <dbReference type="ChEBI" id="CHEBI:57455"/>
        <dbReference type="ChEBI" id="CHEBI:57457"/>
        <dbReference type="ChEBI" id="CHEBI:456216"/>
        <dbReference type="EC" id="6.3.3.2"/>
    </reaction>
</comment>
<reference evidence="8 9" key="1">
    <citation type="submission" date="2018-11" db="EMBL/GenBank/DDBJ databases">
        <authorList>
            <consortium name="Pathogen Informatics"/>
        </authorList>
    </citation>
    <scope>NUCLEOTIDE SEQUENCE [LARGE SCALE GENOMIC DNA]</scope>
</reference>
<gene>
    <name evidence="8" type="ORF">HPBE_LOCUS20582</name>
</gene>
<dbReference type="Pfam" id="PF01812">
    <property type="entry name" value="5-FTHF_cyc-lig"/>
    <property type="match status" value="1"/>
</dbReference>
<protein>
    <recommendedName>
        <fullName evidence="5 7">5-formyltetrahydrofolate cyclo-ligase</fullName>
        <ecNumber evidence="5 7">6.3.3.2</ecNumber>
    </recommendedName>
</protein>
<dbReference type="PANTHER" id="PTHR23407">
    <property type="entry name" value="ATPASE INHIBITOR/5-FORMYLTETRAHYDROFOLATE CYCLO-LIGASE"/>
    <property type="match status" value="1"/>
</dbReference>
<keyword evidence="9" id="KW-1185">Reference proteome</keyword>
<name>A0A183GE51_HELPZ</name>
<evidence type="ECO:0000313" key="10">
    <source>
        <dbReference type="WBParaSite" id="HPBE_0002058301-mRNA-1"/>
    </source>
</evidence>
<sequence>ISYVGGDYIQVLSSSWFQNARRVSVYAHTAGEVETDRIVKESLKQGKQLFIPKLQFTRGDPHMCLLRVPSYADFTQLTPTFWGIRQPDDDMRWENYRDTGPLDLVLMPGVAFTPTGSRLGHGMGYYDRALSAHKQLFGTLPSRYGLALREQIVDQVPLADTDVNLDGTTATVFDSNL</sequence>